<sequence length="600" mass="67248">MPQKRAKTGCFSCRKRRVKCDEAKPECQRCKSANVHCEGYPAKRILSIVLPAETMLERRMSSYSAGPLDAGNDALLNAGNVALPFYHQFITQTVSAISGGARQQFWRDDVARMSWSTDYVYHAMISLAAMHKTSTDASRGRPSPTALRTFALQNYQQAIRLLSKDSNASALKPVQVLATLTLFSYFECFIGGSVGLFRNLWAAIQVFEAHIRNQSHLDSHQIQSLLRSIVSLDFQAQVLVPYAQTSIQGTTRERLIESAPPSNIKNEEEPVVQPPSEVSGTVCSERDELLRLISSFNKSDRIIWGPWYGSAGVSDSSRILEFQKDLRAWKARSTQTFSSFVKSDDTPSPPPGPASELSDGTHPADDQFPLPPAPLPFTSSEAAMNVATYNTYMACTSSLLYHAGVDPVRYKSAMYYYVYANLRIAEFLYPPPEREDTYPRKLVTHALLPLLYWGGRRAIPETWRQWSIAKLKQIGPQGLYPGHTFANVLDIMSRVKAHFLAGFPNGVGHFDMVPLLVTVGADSPILEAVYLHEYAPEDFRIVARATWVQNNKGDRMKEDINYECDAYKDVNTRVPWRQEVEGGWHSLLYLNYSPSPILPA</sequence>
<feature type="region of interest" description="Disordered" evidence="7">
    <location>
        <begin position="339"/>
        <end position="371"/>
    </location>
</feature>
<name>A0A8H3EHG8_9LECA</name>
<dbReference type="PROSITE" id="PS50048">
    <property type="entry name" value="ZN2_CY6_FUNGAL_2"/>
    <property type="match status" value="1"/>
</dbReference>
<feature type="domain" description="Zn(2)-C6 fungal-type" evidence="8">
    <location>
        <begin position="9"/>
        <end position="37"/>
    </location>
</feature>
<evidence type="ECO:0000259" key="8">
    <source>
        <dbReference type="PROSITE" id="PS50048"/>
    </source>
</evidence>
<keyword evidence="10" id="KW-1185">Reference proteome</keyword>
<accession>A0A8H3EHG8</accession>
<dbReference type="PANTHER" id="PTHR36206:SF12">
    <property type="entry name" value="ASPERCRYPTIN BIOSYNTHESIS CLUSTER-SPECIFIC TRANSCRIPTION REGULATOR ATNN-RELATED"/>
    <property type="match status" value="1"/>
</dbReference>
<dbReference type="InterPro" id="IPR036864">
    <property type="entry name" value="Zn2-C6_fun-type_DNA-bd_sf"/>
</dbReference>
<reference evidence="9" key="1">
    <citation type="submission" date="2021-03" db="EMBL/GenBank/DDBJ databases">
        <authorList>
            <person name="Tagirdzhanova G."/>
        </authorList>
    </citation>
    <scope>NUCLEOTIDE SEQUENCE</scope>
</reference>
<dbReference type="Gene3D" id="4.10.240.10">
    <property type="entry name" value="Zn(2)-C6 fungal-type DNA-binding domain"/>
    <property type="match status" value="1"/>
</dbReference>
<dbReference type="SUPFAM" id="SSF57701">
    <property type="entry name" value="Zn2/Cys6 DNA-binding domain"/>
    <property type="match status" value="1"/>
</dbReference>
<organism evidence="9 10">
    <name type="scientific">Alectoria fallacina</name>
    <dbReference type="NCBI Taxonomy" id="1903189"/>
    <lineage>
        <taxon>Eukaryota</taxon>
        <taxon>Fungi</taxon>
        <taxon>Dikarya</taxon>
        <taxon>Ascomycota</taxon>
        <taxon>Pezizomycotina</taxon>
        <taxon>Lecanoromycetes</taxon>
        <taxon>OSLEUM clade</taxon>
        <taxon>Lecanoromycetidae</taxon>
        <taxon>Lecanorales</taxon>
        <taxon>Lecanorineae</taxon>
        <taxon>Parmeliaceae</taxon>
        <taxon>Alectoria</taxon>
    </lineage>
</organism>
<evidence type="ECO:0000256" key="6">
    <source>
        <dbReference type="ARBA" id="ARBA00023242"/>
    </source>
</evidence>
<keyword evidence="3" id="KW-0805">Transcription regulation</keyword>
<dbReference type="OrthoDB" id="2593732at2759"/>
<keyword evidence="2" id="KW-0862">Zinc</keyword>
<keyword evidence="5" id="KW-0804">Transcription</keyword>
<evidence type="ECO:0000256" key="5">
    <source>
        <dbReference type="ARBA" id="ARBA00023163"/>
    </source>
</evidence>
<keyword evidence="6" id="KW-0539">Nucleus</keyword>
<keyword evidence="4" id="KW-0238">DNA-binding</keyword>
<dbReference type="SMART" id="SM00066">
    <property type="entry name" value="GAL4"/>
    <property type="match status" value="1"/>
</dbReference>
<dbReference type="InterPro" id="IPR021858">
    <property type="entry name" value="Fun_TF"/>
</dbReference>
<dbReference type="GO" id="GO:0008270">
    <property type="term" value="F:zinc ion binding"/>
    <property type="evidence" value="ECO:0007669"/>
    <property type="project" value="InterPro"/>
</dbReference>
<dbReference type="Pfam" id="PF11951">
    <property type="entry name" value="Fungal_trans_2"/>
    <property type="match status" value="1"/>
</dbReference>
<dbReference type="AlphaFoldDB" id="A0A8H3EHG8"/>
<dbReference type="GO" id="GO:0003677">
    <property type="term" value="F:DNA binding"/>
    <property type="evidence" value="ECO:0007669"/>
    <property type="project" value="UniProtKB-KW"/>
</dbReference>
<evidence type="ECO:0000313" key="9">
    <source>
        <dbReference type="EMBL" id="CAF9906634.1"/>
    </source>
</evidence>
<evidence type="ECO:0000256" key="4">
    <source>
        <dbReference type="ARBA" id="ARBA00023125"/>
    </source>
</evidence>
<dbReference type="InterPro" id="IPR052360">
    <property type="entry name" value="Transcr_Regulatory_Proteins"/>
</dbReference>
<evidence type="ECO:0000313" key="10">
    <source>
        <dbReference type="Proteomes" id="UP000664203"/>
    </source>
</evidence>
<comment type="caution">
    <text evidence="9">The sequence shown here is derived from an EMBL/GenBank/DDBJ whole genome shotgun (WGS) entry which is preliminary data.</text>
</comment>
<dbReference type="GO" id="GO:0000981">
    <property type="term" value="F:DNA-binding transcription factor activity, RNA polymerase II-specific"/>
    <property type="evidence" value="ECO:0007669"/>
    <property type="project" value="InterPro"/>
</dbReference>
<gene>
    <name evidence="9" type="ORF">ALECFALPRED_002472</name>
</gene>
<keyword evidence="1" id="KW-0479">Metal-binding</keyword>
<evidence type="ECO:0000256" key="7">
    <source>
        <dbReference type="SAM" id="MobiDB-lite"/>
    </source>
</evidence>
<evidence type="ECO:0000256" key="3">
    <source>
        <dbReference type="ARBA" id="ARBA00023015"/>
    </source>
</evidence>
<dbReference type="PROSITE" id="PS00463">
    <property type="entry name" value="ZN2_CY6_FUNGAL_1"/>
    <property type="match status" value="1"/>
</dbReference>
<evidence type="ECO:0000256" key="2">
    <source>
        <dbReference type="ARBA" id="ARBA00022833"/>
    </source>
</evidence>
<protein>
    <recommendedName>
        <fullName evidence="8">Zn(2)-C6 fungal-type domain-containing protein</fullName>
    </recommendedName>
</protein>
<proteinExistence type="predicted"/>
<dbReference type="Proteomes" id="UP000664203">
    <property type="component" value="Unassembled WGS sequence"/>
</dbReference>
<dbReference type="Pfam" id="PF00172">
    <property type="entry name" value="Zn_clus"/>
    <property type="match status" value="1"/>
</dbReference>
<dbReference type="InterPro" id="IPR001138">
    <property type="entry name" value="Zn2Cys6_DnaBD"/>
</dbReference>
<dbReference type="CDD" id="cd00067">
    <property type="entry name" value="GAL4"/>
    <property type="match status" value="1"/>
</dbReference>
<dbReference type="EMBL" id="CAJPDR010000017">
    <property type="protein sequence ID" value="CAF9906634.1"/>
    <property type="molecule type" value="Genomic_DNA"/>
</dbReference>
<evidence type="ECO:0000256" key="1">
    <source>
        <dbReference type="ARBA" id="ARBA00022723"/>
    </source>
</evidence>
<dbReference type="PANTHER" id="PTHR36206">
    <property type="entry name" value="ASPERCRYPTIN BIOSYNTHESIS CLUSTER-SPECIFIC TRANSCRIPTION REGULATOR ATNN-RELATED"/>
    <property type="match status" value="1"/>
</dbReference>